<reference evidence="1" key="1">
    <citation type="submission" date="2021-02" db="EMBL/GenBank/DDBJ databases">
        <authorList>
            <person name="Nowell W R."/>
        </authorList>
    </citation>
    <scope>NUCLEOTIDE SEQUENCE</scope>
</reference>
<dbReference type="Proteomes" id="UP000663844">
    <property type="component" value="Unassembled WGS sequence"/>
</dbReference>
<sequence>MLTLLPNLYRFYAPEWPIEAEAISTSTIQVLTLANYNPTSIYRTSSVTSLKIHYCIVSDLLSILNYTSMLKYIKIDCFGGNKEQYDYNMDYKSDF</sequence>
<accession>A0A820J6M7</accession>
<organism evidence="1 2">
    <name type="scientific">Adineta steineri</name>
    <dbReference type="NCBI Taxonomy" id="433720"/>
    <lineage>
        <taxon>Eukaryota</taxon>
        <taxon>Metazoa</taxon>
        <taxon>Spiralia</taxon>
        <taxon>Gnathifera</taxon>
        <taxon>Rotifera</taxon>
        <taxon>Eurotatoria</taxon>
        <taxon>Bdelloidea</taxon>
        <taxon>Adinetida</taxon>
        <taxon>Adinetidae</taxon>
        <taxon>Adineta</taxon>
    </lineage>
</organism>
<dbReference type="AlphaFoldDB" id="A0A820J6M7"/>
<evidence type="ECO:0000313" key="2">
    <source>
        <dbReference type="Proteomes" id="UP000663844"/>
    </source>
</evidence>
<name>A0A820J6M7_9BILA</name>
<evidence type="ECO:0000313" key="1">
    <source>
        <dbReference type="EMBL" id="CAF4317299.1"/>
    </source>
</evidence>
<proteinExistence type="predicted"/>
<gene>
    <name evidence="1" type="ORF">OXD698_LOCUS46972</name>
</gene>
<dbReference type="EMBL" id="CAJOAZ010017614">
    <property type="protein sequence ID" value="CAF4317299.1"/>
    <property type="molecule type" value="Genomic_DNA"/>
</dbReference>
<feature type="non-terminal residue" evidence="1">
    <location>
        <position position="95"/>
    </location>
</feature>
<protein>
    <submittedName>
        <fullName evidence="1">Uncharacterized protein</fullName>
    </submittedName>
</protein>
<comment type="caution">
    <text evidence="1">The sequence shown here is derived from an EMBL/GenBank/DDBJ whole genome shotgun (WGS) entry which is preliminary data.</text>
</comment>